<dbReference type="PANTHER" id="PTHR31511">
    <property type="entry name" value="PROTEIN CBG23764"/>
    <property type="match status" value="1"/>
</dbReference>
<feature type="non-terminal residue" evidence="1">
    <location>
        <position position="1"/>
    </location>
</feature>
<name>A0A6G0W2I8_APHCR</name>
<dbReference type="EMBL" id="VUJU01009350">
    <property type="protein sequence ID" value="KAF0720967.1"/>
    <property type="molecule type" value="Genomic_DNA"/>
</dbReference>
<evidence type="ECO:0008006" key="3">
    <source>
        <dbReference type="Google" id="ProtNLM"/>
    </source>
</evidence>
<organism evidence="1 2">
    <name type="scientific">Aphis craccivora</name>
    <name type="common">Cowpea aphid</name>
    <dbReference type="NCBI Taxonomy" id="307492"/>
    <lineage>
        <taxon>Eukaryota</taxon>
        <taxon>Metazoa</taxon>
        <taxon>Ecdysozoa</taxon>
        <taxon>Arthropoda</taxon>
        <taxon>Hexapoda</taxon>
        <taxon>Insecta</taxon>
        <taxon>Pterygota</taxon>
        <taxon>Neoptera</taxon>
        <taxon>Paraneoptera</taxon>
        <taxon>Hemiptera</taxon>
        <taxon>Sternorrhyncha</taxon>
        <taxon>Aphidomorpha</taxon>
        <taxon>Aphidoidea</taxon>
        <taxon>Aphididae</taxon>
        <taxon>Aphidini</taxon>
        <taxon>Aphis</taxon>
        <taxon>Aphis</taxon>
    </lineage>
</organism>
<accession>A0A6G0W2I8</accession>
<dbReference type="PANTHER" id="PTHR31511:SF12">
    <property type="entry name" value="RHO TERMINATION FACTOR N-TERMINAL DOMAIN-CONTAINING PROTEIN"/>
    <property type="match status" value="1"/>
</dbReference>
<gene>
    <name evidence="1" type="ORF">FWK35_00030880</name>
</gene>
<dbReference type="OrthoDB" id="6627884at2759"/>
<dbReference type="AlphaFoldDB" id="A0A6G0W2I8"/>
<evidence type="ECO:0000313" key="2">
    <source>
        <dbReference type="Proteomes" id="UP000478052"/>
    </source>
</evidence>
<proteinExistence type="predicted"/>
<protein>
    <recommendedName>
        <fullName evidence="3">DNA-directed DNA polymerase</fullName>
    </recommendedName>
</protein>
<sequence>NISRRTASCLISGDSESAVAIDVVMIFIYKMKRNTITKHRRMESAAESVLVEIERFKSCSRTYKMKRNTITKRRRMESAAEGELVEIERFKSCSRTFIVKNKGEIIDYHVFFSYVSEMLISKLTQSSQQSTIKFNLHFDSTYEQLLTNEVQDMSFKTTNVLACKSSNFNSLLNKMFNKLLSEEEQFISKKSGWSLKSIYCIQLRINKVNPLKGGSTYLDLPNHIKKKSSYKCKKQRQRMFQVFNTMFIRSQRTKNCSKLIVCKRCFTRFGNKLCKSKLWGETGLNRHKEMCIKNKLGRPITFDEGDDDFIYFKNYENTQRIPIVIYADFDCILNPEQPDKFFQNANIPNIEELNYNSNEPITWITYLDYINLYGKSMLTELPFKDFEWVDDLNIDVTTIADDSKVRYTYIRS</sequence>
<evidence type="ECO:0000313" key="1">
    <source>
        <dbReference type="EMBL" id="KAF0720967.1"/>
    </source>
</evidence>
<comment type="caution">
    <text evidence="1">The sequence shown here is derived from an EMBL/GenBank/DDBJ whole genome shotgun (WGS) entry which is preliminary data.</text>
</comment>
<reference evidence="1 2" key="1">
    <citation type="submission" date="2019-08" db="EMBL/GenBank/DDBJ databases">
        <title>Whole genome of Aphis craccivora.</title>
        <authorList>
            <person name="Voronova N.V."/>
            <person name="Shulinski R.S."/>
            <person name="Bandarenka Y.V."/>
            <person name="Zhorov D.G."/>
            <person name="Warner D."/>
        </authorList>
    </citation>
    <scope>NUCLEOTIDE SEQUENCE [LARGE SCALE GENOMIC DNA]</scope>
    <source>
        <strain evidence="1">180601</strain>
        <tissue evidence="1">Whole Body</tissue>
    </source>
</reference>
<dbReference type="Proteomes" id="UP000478052">
    <property type="component" value="Unassembled WGS sequence"/>
</dbReference>
<keyword evidence="2" id="KW-1185">Reference proteome</keyword>